<evidence type="ECO:0000313" key="2">
    <source>
        <dbReference type="Proteomes" id="UP000240328"/>
    </source>
</evidence>
<dbReference type="Proteomes" id="UP000240328">
    <property type="component" value="Segment"/>
</dbReference>
<proteinExistence type="predicted"/>
<sequence length="183" mass="21677">MNVRVMKQRCRKMQQMTPQFKRVLYDIEGDGLYNEVKNLWCAVIVDLPTGVVKGFRPEQMGEFYEVIKRAEMLAGHNILDYDNPVLRKMEGLEIDEWRCVDTLVWSRLFFPDRPGGHSLGSWGIRLGEHKGDFNDFSVFTEEMYKYCLQDGVVNYKLLEYFLKNLGWTWDDLWEWCNGQKAEL</sequence>
<dbReference type="EMBL" id="MG845684">
    <property type="protein sequence ID" value="AUX83654.1"/>
    <property type="molecule type" value="Genomic_DNA"/>
</dbReference>
<dbReference type="GO" id="GO:0003676">
    <property type="term" value="F:nucleic acid binding"/>
    <property type="evidence" value="ECO:0007669"/>
    <property type="project" value="InterPro"/>
</dbReference>
<dbReference type="OrthoDB" id="9240at10239"/>
<name>A0A2L0HPY0_9CAUD</name>
<organism evidence="1 2">
    <name type="scientific">Pseudomonas phage NV1</name>
    <dbReference type="NCBI Taxonomy" id="2079543"/>
    <lineage>
        <taxon>Viruses</taxon>
        <taxon>Duplodnaviria</taxon>
        <taxon>Heunggongvirae</taxon>
        <taxon>Uroviricota</taxon>
        <taxon>Caudoviricetes</taxon>
        <taxon>Vicosavirus</taxon>
        <taxon>Vicosavirus NV1</taxon>
    </lineage>
</organism>
<gene>
    <name evidence="1" type="ORF">NV1_p25</name>
</gene>
<dbReference type="InterPro" id="IPR036397">
    <property type="entry name" value="RNaseH_sf"/>
</dbReference>
<dbReference type="Gene3D" id="3.30.420.10">
    <property type="entry name" value="Ribonuclease H-like superfamily/Ribonuclease H"/>
    <property type="match status" value="1"/>
</dbReference>
<reference evidence="1 2" key="1">
    <citation type="submission" date="2018-01" db="EMBL/GenBank/DDBJ databases">
        <title>Genome of Pseudomonas phage NV1, a LUZ24-like virus of Pseudomonas tolaasii.</title>
        <authorList>
            <person name="Storey N.H."/>
        </authorList>
    </citation>
    <scope>NUCLEOTIDE SEQUENCE [LARGE SCALE GENOMIC DNA]</scope>
</reference>
<accession>A0A2L0HPY0</accession>
<dbReference type="SUPFAM" id="SSF53098">
    <property type="entry name" value="Ribonuclease H-like"/>
    <property type="match status" value="1"/>
</dbReference>
<keyword evidence="2" id="KW-1185">Reference proteome</keyword>
<evidence type="ECO:0000313" key="1">
    <source>
        <dbReference type="EMBL" id="AUX83654.1"/>
    </source>
</evidence>
<protein>
    <submittedName>
        <fullName evidence="1">Putative DNA polymerase part I</fullName>
    </submittedName>
</protein>
<dbReference type="InterPro" id="IPR012337">
    <property type="entry name" value="RNaseH-like_sf"/>
</dbReference>